<keyword evidence="2" id="KW-1185">Reference proteome</keyword>
<sequence>MIFENNEQSDAWDSPDEAFNVSVPISMVRHPSGDIDIVVIDLMQQDEGGCFAERRIRFSAQAAVQLFDAIGGAVQNTHVLFGDERPDTATLH</sequence>
<dbReference type="AlphaFoldDB" id="A0A2N7VY56"/>
<dbReference type="Proteomes" id="UP000235616">
    <property type="component" value="Unassembled WGS sequence"/>
</dbReference>
<evidence type="ECO:0000313" key="1">
    <source>
        <dbReference type="EMBL" id="PMS22087.1"/>
    </source>
</evidence>
<accession>A0A2N7VY56</accession>
<protein>
    <submittedName>
        <fullName evidence="1">Uncharacterized protein</fullName>
    </submittedName>
</protein>
<name>A0A2N7VY56_9BURK</name>
<gene>
    <name evidence="1" type="ORF">C0Z18_06095</name>
</gene>
<dbReference type="EMBL" id="PNYA01000004">
    <property type="protein sequence ID" value="PMS22087.1"/>
    <property type="molecule type" value="Genomic_DNA"/>
</dbReference>
<dbReference type="RefSeq" id="WP_102644487.1">
    <property type="nucleotide sequence ID" value="NZ_PNYA01000004.1"/>
</dbReference>
<proteinExistence type="predicted"/>
<dbReference type="OrthoDB" id="9132811at2"/>
<organism evidence="1 2">
    <name type="scientific">Trinickia dabaoshanensis</name>
    <dbReference type="NCBI Taxonomy" id="564714"/>
    <lineage>
        <taxon>Bacteria</taxon>
        <taxon>Pseudomonadati</taxon>
        <taxon>Pseudomonadota</taxon>
        <taxon>Betaproteobacteria</taxon>
        <taxon>Burkholderiales</taxon>
        <taxon>Burkholderiaceae</taxon>
        <taxon>Trinickia</taxon>
    </lineage>
</organism>
<evidence type="ECO:0000313" key="2">
    <source>
        <dbReference type="Proteomes" id="UP000235616"/>
    </source>
</evidence>
<reference evidence="1 2" key="1">
    <citation type="submission" date="2018-01" db="EMBL/GenBank/DDBJ databases">
        <title>Whole genome analyses suggest that Burkholderia sensu lato contains two further novel genera in the rhizoxinica-symbiotica group Mycetohabitans gen. nov., and Trinickia gen. nov.: implications for the evolution of diazotrophy and nodulation in the Burkholderiaceae.</title>
        <authorList>
            <person name="Estrada-de los Santos P."/>
            <person name="Palmer M."/>
            <person name="Chavez-Ramirez B."/>
            <person name="Beukes C."/>
            <person name="Steenkamp E.T."/>
            <person name="Hirsch A.M."/>
            <person name="Manyaka P."/>
            <person name="Maluk M."/>
            <person name="Lafos M."/>
            <person name="Crook M."/>
            <person name="Gross E."/>
            <person name="Simon M.F."/>
            <person name="Bueno dos Reis Junior F."/>
            <person name="Poole P.S."/>
            <person name="Venter S.N."/>
            <person name="James E.K."/>
        </authorList>
    </citation>
    <scope>NUCLEOTIDE SEQUENCE [LARGE SCALE GENOMIC DNA]</scope>
    <source>
        <strain evidence="1 2">GIMN1.004</strain>
    </source>
</reference>
<comment type="caution">
    <text evidence="1">The sequence shown here is derived from an EMBL/GenBank/DDBJ whole genome shotgun (WGS) entry which is preliminary data.</text>
</comment>